<keyword evidence="2" id="KW-0328">Glycosyltransferase</keyword>
<organism evidence="10 11">
    <name type="scientific">Emiliania huxleyi (strain CCMP1516)</name>
    <dbReference type="NCBI Taxonomy" id="280463"/>
    <lineage>
        <taxon>Eukaryota</taxon>
        <taxon>Haptista</taxon>
        <taxon>Haptophyta</taxon>
        <taxon>Prymnesiophyceae</taxon>
        <taxon>Isochrysidales</taxon>
        <taxon>Noelaerhabdaceae</taxon>
        <taxon>Emiliania</taxon>
    </lineage>
</organism>
<dbReference type="Pfam" id="PF23452">
    <property type="entry name" value="HPAT"/>
    <property type="match status" value="2"/>
</dbReference>
<evidence type="ECO:0000256" key="5">
    <source>
        <dbReference type="ARBA" id="ARBA00022989"/>
    </source>
</evidence>
<dbReference type="Proteomes" id="UP000013827">
    <property type="component" value="Unassembled WGS sequence"/>
</dbReference>
<evidence type="ECO:0000259" key="9">
    <source>
        <dbReference type="Pfam" id="PF23452"/>
    </source>
</evidence>
<feature type="domain" description="Hydroxyproline O-arabinosyltransferase-like" evidence="9">
    <location>
        <begin position="339"/>
        <end position="371"/>
    </location>
</feature>
<protein>
    <recommendedName>
        <fullName evidence="9">Hydroxyproline O-arabinosyltransferase-like domain-containing protein</fullName>
    </recommendedName>
</protein>
<keyword evidence="11" id="KW-1185">Reference proteome</keyword>
<evidence type="ECO:0000256" key="4">
    <source>
        <dbReference type="ARBA" id="ARBA00022692"/>
    </source>
</evidence>
<evidence type="ECO:0000256" key="7">
    <source>
        <dbReference type="SAM" id="MobiDB-lite"/>
    </source>
</evidence>
<dbReference type="GO" id="GO:0016757">
    <property type="term" value="F:glycosyltransferase activity"/>
    <property type="evidence" value="ECO:0007669"/>
    <property type="project" value="UniProtKB-KW"/>
</dbReference>
<feature type="domain" description="Hydroxyproline O-arabinosyltransferase-like" evidence="9">
    <location>
        <begin position="107"/>
        <end position="304"/>
    </location>
</feature>
<dbReference type="InterPro" id="IPR056508">
    <property type="entry name" value="HPAT-like"/>
</dbReference>
<accession>A0A0D3JRM0</accession>
<evidence type="ECO:0000313" key="10">
    <source>
        <dbReference type="EnsemblProtists" id="EOD26155"/>
    </source>
</evidence>
<keyword evidence="4" id="KW-0812">Transmembrane</keyword>
<dbReference type="GO" id="GO:0016020">
    <property type="term" value="C:membrane"/>
    <property type="evidence" value="ECO:0007669"/>
    <property type="project" value="UniProtKB-SubCell"/>
</dbReference>
<evidence type="ECO:0000313" key="11">
    <source>
        <dbReference type="Proteomes" id="UP000013827"/>
    </source>
</evidence>
<dbReference type="HOGENOM" id="CLU_745135_0_0_1"/>
<dbReference type="EnsemblProtists" id="EOD26155">
    <property type="protein sequence ID" value="EOD26155"/>
    <property type="gene ID" value="EMIHUDRAFT_460743"/>
</dbReference>
<feature type="compositionally biased region" description="Low complexity" evidence="7">
    <location>
        <begin position="68"/>
        <end position="81"/>
    </location>
</feature>
<keyword evidence="8" id="KW-0732">Signal</keyword>
<dbReference type="PANTHER" id="PTHR31485:SF7">
    <property type="entry name" value="PEPTIDYL SERINE ALPHA-GALACTOSYLTRANSFERASE"/>
    <property type="match status" value="1"/>
</dbReference>
<dbReference type="InterPro" id="IPR044845">
    <property type="entry name" value="HPAT/SRGT1-like"/>
</dbReference>
<dbReference type="RefSeq" id="XP_005778584.1">
    <property type="nucleotide sequence ID" value="XM_005778527.1"/>
</dbReference>
<proteinExistence type="predicted"/>
<keyword evidence="6" id="KW-0472">Membrane</keyword>
<evidence type="ECO:0000256" key="6">
    <source>
        <dbReference type="ARBA" id="ARBA00023136"/>
    </source>
</evidence>
<dbReference type="AlphaFoldDB" id="A0A0D3JRM0"/>
<reference evidence="10" key="2">
    <citation type="submission" date="2024-10" db="UniProtKB">
        <authorList>
            <consortium name="EnsemblProtists"/>
        </authorList>
    </citation>
    <scope>IDENTIFICATION</scope>
</reference>
<evidence type="ECO:0000256" key="8">
    <source>
        <dbReference type="SAM" id="SignalP"/>
    </source>
</evidence>
<evidence type="ECO:0000256" key="3">
    <source>
        <dbReference type="ARBA" id="ARBA00022679"/>
    </source>
</evidence>
<dbReference type="PaxDb" id="2903-EOD26155"/>
<dbReference type="PANTHER" id="PTHR31485">
    <property type="entry name" value="PEPTIDYL SERINE ALPHA-GALACTOSYLTRANSFERASE"/>
    <property type="match status" value="1"/>
</dbReference>
<keyword evidence="3" id="KW-0808">Transferase</keyword>
<reference evidence="11" key="1">
    <citation type="journal article" date="2013" name="Nature">
        <title>Pan genome of the phytoplankton Emiliania underpins its global distribution.</title>
        <authorList>
            <person name="Read B.A."/>
            <person name="Kegel J."/>
            <person name="Klute M.J."/>
            <person name="Kuo A."/>
            <person name="Lefebvre S.C."/>
            <person name="Maumus F."/>
            <person name="Mayer C."/>
            <person name="Miller J."/>
            <person name="Monier A."/>
            <person name="Salamov A."/>
            <person name="Young J."/>
            <person name="Aguilar M."/>
            <person name="Claverie J.M."/>
            <person name="Frickenhaus S."/>
            <person name="Gonzalez K."/>
            <person name="Herman E.K."/>
            <person name="Lin Y.C."/>
            <person name="Napier J."/>
            <person name="Ogata H."/>
            <person name="Sarno A.F."/>
            <person name="Shmutz J."/>
            <person name="Schroeder D."/>
            <person name="de Vargas C."/>
            <person name="Verret F."/>
            <person name="von Dassow P."/>
            <person name="Valentin K."/>
            <person name="Van de Peer Y."/>
            <person name="Wheeler G."/>
            <person name="Dacks J.B."/>
            <person name="Delwiche C.F."/>
            <person name="Dyhrman S.T."/>
            <person name="Glockner G."/>
            <person name="John U."/>
            <person name="Richards T."/>
            <person name="Worden A.Z."/>
            <person name="Zhang X."/>
            <person name="Grigoriev I.V."/>
            <person name="Allen A.E."/>
            <person name="Bidle K."/>
            <person name="Borodovsky M."/>
            <person name="Bowler C."/>
            <person name="Brownlee C."/>
            <person name="Cock J.M."/>
            <person name="Elias M."/>
            <person name="Gladyshev V.N."/>
            <person name="Groth M."/>
            <person name="Guda C."/>
            <person name="Hadaegh A."/>
            <person name="Iglesias-Rodriguez M.D."/>
            <person name="Jenkins J."/>
            <person name="Jones B.M."/>
            <person name="Lawson T."/>
            <person name="Leese F."/>
            <person name="Lindquist E."/>
            <person name="Lobanov A."/>
            <person name="Lomsadze A."/>
            <person name="Malik S.B."/>
            <person name="Marsh M.E."/>
            <person name="Mackinder L."/>
            <person name="Mock T."/>
            <person name="Mueller-Roeber B."/>
            <person name="Pagarete A."/>
            <person name="Parker M."/>
            <person name="Probert I."/>
            <person name="Quesneville H."/>
            <person name="Raines C."/>
            <person name="Rensing S.A."/>
            <person name="Riano-Pachon D.M."/>
            <person name="Richier S."/>
            <person name="Rokitta S."/>
            <person name="Shiraiwa Y."/>
            <person name="Soanes D.M."/>
            <person name="van der Giezen M."/>
            <person name="Wahlund T.M."/>
            <person name="Williams B."/>
            <person name="Wilson W."/>
            <person name="Wolfe G."/>
            <person name="Wurch L.L."/>
        </authorList>
    </citation>
    <scope>NUCLEOTIDE SEQUENCE</scope>
</reference>
<comment type="subcellular location">
    <subcellularLocation>
        <location evidence="1">Membrane</location>
        <topology evidence="1">Single-pass membrane protein</topology>
    </subcellularLocation>
</comment>
<dbReference type="KEGG" id="ehx:EMIHUDRAFT_460743"/>
<name>A0A0D3JRM0_EMIH1</name>
<dbReference type="GeneID" id="17271702"/>
<feature type="signal peptide" evidence="8">
    <location>
        <begin position="1"/>
        <end position="25"/>
    </location>
</feature>
<keyword evidence="5" id="KW-1133">Transmembrane helix</keyword>
<dbReference type="STRING" id="2903.R1EHI7"/>
<evidence type="ECO:0000256" key="1">
    <source>
        <dbReference type="ARBA" id="ARBA00004167"/>
    </source>
</evidence>
<sequence>MLSKRNLSLLLLPFAGVPLFQWARSMPQADLHDNSPHAPDAATLALIAARTRATNAAAGRADVAKVKAGGVSGGASSSSVGSSGGGSSGRNISGVAVQGCPASRKPFHVVLTATADNYQSWQCRIMYHHWQRVRDSDPAGRCTELTGFTRLVASPGGRPDGLEAEIPSHFTPEYEPADISRFHGYRVINRPRSVTYFLKSARYAALQEEYLLVAETDHDHVLLQPIPNRAERGSPMAYLFGYMGPNPTHAPFIKRVWPAGGEAGYKQVQSIGPSPVLIHRADLEEVAGPWSETAVKLKTDPQARTPHPRLCGRGWEELVGMADSIDDASGLSGGDASGLSIDDASQADRTLGWVIEMWGYSIASASIGLRHQ</sequence>
<feature type="chain" id="PRO_5044291535" description="Hydroxyproline O-arabinosyltransferase-like domain-containing protein" evidence="8">
    <location>
        <begin position="26"/>
        <end position="372"/>
    </location>
</feature>
<evidence type="ECO:0000256" key="2">
    <source>
        <dbReference type="ARBA" id="ARBA00022676"/>
    </source>
</evidence>
<feature type="region of interest" description="Disordered" evidence="7">
    <location>
        <begin position="68"/>
        <end position="90"/>
    </location>
</feature>